<protein>
    <recommendedName>
        <fullName evidence="2">DUF3795 domain-containing protein</fullName>
    </recommendedName>
</protein>
<proteinExistence type="predicted"/>
<evidence type="ECO:0008006" key="2">
    <source>
        <dbReference type="Google" id="ProtNLM"/>
    </source>
</evidence>
<dbReference type="EMBL" id="BART01032518">
    <property type="protein sequence ID" value="GAH11820.1"/>
    <property type="molecule type" value="Genomic_DNA"/>
</dbReference>
<name>X1DU93_9ZZZZ</name>
<accession>X1DU93</accession>
<evidence type="ECO:0000313" key="1">
    <source>
        <dbReference type="EMBL" id="GAH11820.1"/>
    </source>
</evidence>
<dbReference type="InterPro" id="IPR024227">
    <property type="entry name" value="DUF3795"/>
</dbReference>
<organism evidence="1">
    <name type="scientific">marine sediment metagenome</name>
    <dbReference type="NCBI Taxonomy" id="412755"/>
    <lineage>
        <taxon>unclassified sequences</taxon>
        <taxon>metagenomes</taxon>
        <taxon>ecological metagenomes</taxon>
    </lineage>
</organism>
<comment type="caution">
    <text evidence="1">The sequence shown here is derived from an EMBL/GenBank/DDBJ whole genome shotgun (WGS) entry which is preliminary data.</text>
</comment>
<dbReference type="AlphaFoldDB" id="X1DU93"/>
<gene>
    <name evidence="1" type="ORF">S01H4_56170</name>
</gene>
<reference evidence="1" key="1">
    <citation type="journal article" date="2014" name="Front. Microbiol.">
        <title>High frequency of phylogenetically diverse reductive dehalogenase-homologous genes in deep subseafloor sedimentary metagenomes.</title>
        <authorList>
            <person name="Kawai M."/>
            <person name="Futagami T."/>
            <person name="Toyoda A."/>
            <person name="Takaki Y."/>
            <person name="Nishi S."/>
            <person name="Hori S."/>
            <person name="Arai W."/>
            <person name="Tsubouchi T."/>
            <person name="Morono Y."/>
            <person name="Uchiyama I."/>
            <person name="Ito T."/>
            <person name="Fujiyama A."/>
            <person name="Inagaki F."/>
            <person name="Takami H."/>
        </authorList>
    </citation>
    <scope>NUCLEOTIDE SEQUENCE</scope>
    <source>
        <strain evidence="1">Expedition CK06-06</strain>
    </source>
</reference>
<dbReference type="Pfam" id="PF12675">
    <property type="entry name" value="DUF3795"/>
    <property type="match status" value="1"/>
</dbReference>
<sequence length="58" mass="6755">MVEWLKGVGISCPVLECAIRSKVDYCLRCEKLPCDVLYEAEFPYSKKLLDLFKDVLKR</sequence>